<dbReference type="PANTHER" id="PTHR36068">
    <property type="entry name" value="OS01G0102500 PROTEIN"/>
    <property type="match status" value="1"/>
</dbReference>
<name>A0AAD5C7J9_AMBAR</name>
<keyword evidence="2" id="KW-1185">Reference proteome</keyword>
<dbReference type="EMBL" id="JAMZMK010009299">
    <property type="protein sequence ID" value="KAI7736334.1"/>
    <property type="molecule type" value="Genomic_DNA"/>
</dbReference>
<dbReference type="PANTHER" id="PTHR36068:SF1">
    <property type="entry name" value="OS01G0102500 PROTEIN"/>
    <property type="match status" value="1"/>
</dbReference>
<evidence type="ECO:0000313" key="1">
    <source>
        <dbReference type="EMBL" id="KAI7736334.1"/>
    </source>
</evidence>
<comment type="caution">
    <text evidence="1">The sequence shown here is derived from an EMBL/GenBank/DDBJ whole genome shotgun (WGS) entry which is preliminary data.</text>
</comment>
<reference evidence="1" key="1">
    <citation type="submission" date="2022-06" db="EMBL/GenBank/DDBJ databases">
        <title>Uncovering the hologenomic basis of an extraordinary plant invasion.</title>
        <authorList>
            <person name="Bieker V.C."/>
            <person name="Martin M.D."/>
            <person name="Gilbert T."/>
            <person name="Hodgins K."/>
            <person name="Battlay P."/>
            <person name="Petersen B."/>
            <person name="Wilson J."/>
        </authorList>
    </citation>
    <scope>NUCLEOTIDE SEQUENCE</scope>
    <source>
        <strain evidence="1">AA19_3_7</strain>
        <tissue evidence="1">Leaf</tissue>
    </source>
</reference>
<sequence length="187" mass="20688">MEREYIDAPIKHMYASDLRSGWGIHVVQEVKMLAKKATMKVYEIYASPNEPNCDVSLANLTGSEAKIVDISVVLQDENLIKEVICKPKEVGYGDNGENLKSRSNKHAKLATEVLIYVKSRSNEHAKLSTKIVKLAFFHITLNVTSAQLLVTTESLFDYGALKVDYEEVSFTGVGCYLCVAPGSKGIL</sequence>
<proteinExistence type="predicted"/>
<dbReference type="Proteomes" id="UP001206925">
    <property type="component" value="Unassembled WGS sequence"/>
</dbReference>
<feature type="non-terminal residue" evidence="1">
    <location>
        <position position="187"/>
    </location>
</feature>
<protein>
    <submittedName>
        <fullName evidence="1">Uncharacterized protein</fullName>
    </submittedName>
</protein>
<evidence type="ECO:0000313" key="2">
    <source>
        <dbReference type="Proteomes" id="UP001206925"/>
    </source>
</evidence>
<organism evidence="1 2">
    <name type="scientific">Ambrosia artemisiifolia</name>
    <name type="common">Common ragweed</name>
    <dbReference type="NCBI Taxonomy" id="4212"/>
    <lineage>
        <taxon>Eukaryota</taxon>
        <taxon>Viridiplantae</taxon>
        <taxon>Streptophyta</taxon>
        <taxon>Embryophyta</taxon>
        <taxon>Tracheophyta</taxon>
        <taxon>Spermatophyta</taxon>
        <taxon>Magnoliopsida</taxon>
        <taxon>eudicotyledons</taxon>
        <taxon>Gunneridae</taxon>
        <taxon>Pentapetalae</taxon>
        <taxon>asterids</taxon>
        <taxon>campanulids</taxon>
        <taxon>Asterales</taxon>
        <taxon>Asteraceae</taxon>
        <taxon>Asteroideae</taxon>
        <taxon>Heliantheae alliance</taxon>
        <taxon>Heliantheae</taxon>
        <taxon>Ambrosia</taxon>
    </lineage>
</organism>
<dbReference type="AlphaFoldDB" id="A0AAD5C7J9"/>
<accession>A0AAD5C7J9</accession>
<gene>
    <name evidence="1" type="ORF">M8C21_002015</name>
</gene>